<accession>A0A8T0SEB6</accession>
<comment type="caution">
    <text evidence="1">The sequence shown here is derived from an EMBL/GenBank/DDBJ whole genome shotgun (WGS) entry which is preliminary data.</text>
</comment>
<dbReference type="Proteomes" id="UP000823388">
    <property type="component" value="Chromosome 5K"/>
</dbReference>
<gene>
    <name evidence="1" type="ORF">PVAP13_5KG010812</name>
</gene>
<dbReference type="EMBL" id="CM029045">
    <property type="protein sequence ID" value="KAG2594699.1"/>
    <property type="molecule type" value="Genomic_DNA"/>
</dbReference>
<dbReference type="AlphaFoldDB" id="A0A8T0SEB6"/>
<evidence type="ECO:0000313" key="1">
    <source>
        <dbReference type="EMBL" id="KAG2594699.1"/>
    </source>
</evidence>
<proteinExistence type="predicted"/>
<evidence type="ECO:0000313" key="2">
    <source>
        <dbReference type="Proteomes" id="UP000823388"/>
    </source>
</evidence>
<keyword evidence="2" id="KW-1185">Reference proteome</keyword>
<protein>
    <submittedName>
        <fullName evidence="1">Uncharacterized protein</fullName>
    </submittedName>
</protein>
<organism evidence="1 2">
    <name type="scientific">Panicum virgatum</name>
    <name type="common">Blackwell switchgrass</name>
    <dbReference type="NCBI Taxonomy" id="38727"/>
    <lineage>
        <taxon>Eukaryota</taxon>
        <taxon>Viridiplantae</taxon>
        <taxon>Streptophyta</taxon>
        <taxon>Embryophyta</taxon>
        <taxon>Tracheophyta</taxon>
        <taxon>Spermatophyta</taxon>
        <taxon>Magnoliopsida</taxon>
        <taxon>Liliopsida</taxon>
        <taxon>Poales</taxon>
        <taxon>Poaceae</taxon>
        <taxon>PACMAD clade</taxon>
        <taxon>Panicoideae</taxon>
        <taxon>Panicodae</taxon>
        <taxon>Paniceae</taxon>
        <taxon>Panicinae</taxon>
        <taxon>Panicum</taxon>
        <taxon>Panicum sect. Hiantes</taxon>
    </lineage>
</organism>
<sequence length="120" mass="12825">MADDGGPAGLRPAPTCAAAAAAAVVQVPLDSPHNPPCSCASAACPPSLHCVLHRRGWQPQQCRFGLWIRSASWPIMHKFSNCRVCIGKACGRHRGLVYNILHAPVSESILLNLCEAEWSS</sequence>
<reference evidence="1" key="1">
    <citation type="submission" date="2020-05" db="EMBL/GenBank/DDBJ databases">
        <title>WGS assembly of Panicum virgatum.</title>
        <authorList>
            <person name="Lovell J.T."/>
            <person name="Jenkins J."/>
            <person name="Shu S."/>
            <person name="Juenger T.E."/>
            <person name="Schmutz J."/>
        </authorList>
    </citation>
    <scope>NUCLEOTIDE SEQUENCE</scope>
    <source>
        <strain evidence="1">AP13</strain>
    </source>
</reference>
<name>A0A8T0SEB6_PANVG</name>